<dbReference type="FunCoup" id="E4ZWU2">
    <property type="interactions" value="61"/>
</dbReference>
<reference evidence="2" key="1">
    <citation type="journal article" date="2011" name="Nat. Commun.">
        <title>Effector diversification within compartments of the Leptosphaeria maculans genome affected by Repeat-Induced Point mutations.</title>
        <authorList>
            <person name="Rouxel T."/>
            <person name="Grandaubert J."/>
            <person name="Hane J.K."/>
            <person name="Hoede C."/>
            <person name="van de Wouw A.P."/>
            <person name="Couloux A."/>
            <person name="Dominguez V."/>
            <person name="Anthouard V."/>
            <person name="Bally P."/>
            <person name="Bourras S."/>
            <person name="Cozijnsen A.J."/>
            <person name="Ciuffetti L.M."/>
            <person name="Degrave A."/>
            <person name="Dilmaghani A."/>
            <person name="Duret L."/>
            <person name="Fudal I."/>
            <person name="Goodwin S.B."/>
            <person name="Gout L."/>
            <person name="Glaser N."/>
            <person name="Linglin J."/>
            <person name="Kema G.H.J."/>
            <person name="Lapalu N."/>
            <person name="Lawrence C.B."/>
            <person name="May K."/>
            <person name="Meyer M."/>
            <person name="Ollivier B."/>
            <person name="Poulain J."/>
            <person name="Schoch C.L."/>
            <person name="Simon A."/>
            <person name="Spatafora J.W."/>
            <person name="Stachowiak A."/>
            <person name="Turgeon B.G."/>
            <person name="Tyler B.M."/>
            <person name="Vincent D."/>
            <person name="Weissenbach J."/>
            <person name="Amselem J."/>
            <person name="Quesneville H."/>
            <person name="Oliver R.P."/>
            <person name="Wincker P."/>
            <person name="Balesdent M.-H."/>
            <person name="Howlett B.J."/>
        </authorList>
    </citation>
    <scope>NUCLEOTIDE SEQUENCE [LARGE SCALE GENOMIC DNA]</scope>
    <source>
        <strain evidence="2">JN3 / isolate v23.1.3 / race Av1-4-5-6-7-8</strain>
    </source>
</reference>
<dbReference type="OMA" id="KYTVFDR"/>
<dbReference type="OrthoDB" id="2332379at2759"/>
<organism evidence="2">
    <name type="scientific">Leptosphaeria maculans (strain JN3 / isolate v23.1.3 / race Av1-4-5-6-7-8)</name>
    <name type="common">Blackleg fungus</name>
    <name type="synonym">Phoma lingam</name>
    <dbReference type="NCBI Taxonomy" id="985895"/>
    <lineage>
        <taxon>Eukaryota</taxon>
        <taxon>Fungi</taxon>
        <taxon>Dikarya</taxon>
        <taxon>Ascomycota</taxon>
        <taxon>Pezizomycotina</taxon>
        <taxon>Dothideomycetes</taxon>
        <taxon>Pleosporomycetidae</taxon>
        <taxon>Pleosporales</taxon>
        <taxon>Pleosporineae</taxon>
        <taxon>Leptosphaeriaceae</taxon>
        <taxon>Plenodomus</taxon>
        <taxon>Plenodomus lingam/Leptosphaeria maculans species complex</taxon>
    </lineage>
</organism>
<proteinExistence type="predicted"/>
<dbReference type="Pfam" id="PF09784">
    <property type="entry name" value="L31"/>
    <property type="match status" value="1"/>
</dbReference>
<dbReference type="HOGENOM" id="CLU_141719_0_0_1"/>
<evidence type="ECO:0000313" key="1">
    <source>
        <dbReference type="EMBL" id="CBX96068.1"/>
    </source>
</evidence>
<sequence length="121" mass="14311">MFGAFRLTNPLSGGLLWKIPYRLSRHQKYRQRERLRHVDTVVSTLDTALRRLGSSMKKVERWKAEMPTEAEMLPKDKYSVFDRKVKRYRKGIHIYMLTTSSGNTEVPKWTRVSQRLNPPGF</sequence>
<dbReference type="Proteomes" id="UP000002668">
    <property type="component" value="Genome"/>
</dbReference>
<dbReference type="PANTHER" id="PTHR28271:SF1">
    <property type="entry name" value="LARGE RIBOSOMAL SUBUNIT PROTEIN ML60"/>
    <property type="match status" value="1"/>
</dbReference>
<name>E4ZWU2_LEPMJ</name>
<gene>
    <name evidence="1" type="ORF">LEMA_P032200.1</name>
</gene>
<keyword evidence="1" id="KW-0687">Ribonucleoprotein</keyword>
<accession>E4ZWU2</accession>
<keyword evidence="2" id="KW-1185">Reference proteome</keyword>
<dbReference type="VEuPathDB" id="FungiDB:LEMA_P032200.1"/>
<dbReference type="eggNOG" id="ENOG502S81F">
    <property type="taxonomic scope" value="Eukaryota"/>
</dbReference>
<evidence type="ECO:0000313" key="2">
    <source>
        <dbReference type="Proteomes" id="UP000002668"/>
    </source>
</evidence>
<dbReference type="InParanoid" id="E4ZWU2"/>
<dbReference type="GO" id="GO:0005762">
    <property type="term" value="C:mitochondrial large ribosomal subunit"/>
    <property type="evidence" value="ECO:0007669"/>
    <property type="project" value="TreeGrafter"/>
</dbReference>
<dbReference type="GO" id="GO:0003735">
    <property type="term" value="F:structural constituent of ribosome"/>
    <property type="evidence" value="ECO:0007669"/>
    <property type="project" value="TreeGrafter"/>
</dbReference>
<dbReference type="PANTHER" id="PTHR28271">
    <property type="entry name" value="54S RIBOSOMAL PROTEIN L31, MITOCHONDRIAL"/>
    <property type="match status" value="1"/>
</dbReference>
<dbReference type="InterPro" id="IPR016340">
    <property type="entry name" value="Ribosomal_mL60"/>
</dbReference>
<dbReference type="AlphaFoldDB" id="E4ZWU2"/>
<dbReference type="EMBL" id="FP929127">
    <property type="protein sequence ID" value="CBX96068.1"/>
    <property type="molecule type" value="Genomic_DNA"/>
</dbReference>
<keyword evidence="1" id="KW-0689">Ribosomal protein</keyword>
<protein>
    <submittedName>
        <fullName evidence="1">Similar to mitochondrial ribosomal protein subunit L31</fullName>
    </submittedName>
</protein>